<sequence length="465" mass="51818">MLSLDVPTAVMRGESIWLNCTLDLESDDLYSVKWYKNDVEFYRYLPRDNPAGQKYDLPGVYLDLERSVQGNVFLRETDLNTEGLYRCEASAESPTFQTVEGEKMIKVYVLPDEDPKILGSQPRYEVGDVINVTCRSGPSKPAAALKWYINGKEADMGMERVHAVEDHLDGLSTSSLGLVFRVRPTDLHPGGTVTLRCTATVSQTYSTTSEELIVGDRDPELASPPNPFTVIARDGPVISGGKAHYRVGDLLDVNCSSTKSHPVPELQWFLNDKQVEKEHVIRYRNQPGLLGLRLRVQPRHLDENEEMRLKCTATLSKVINTRSEETTLGGNHRTSGLTVAENFGKVSERSSSSSNTQSGVRRIAPGSVHNCWTDCSECSGQSRILLKKHGGTQQKKLLFICHFLFLLDGRQSLIVVLWDAQQRHAPPVAEVASSDSCENFPEARQDSGPLDTLRMSLECRDCSPF</sequence>
<name>A0A8X6THI6_NEPPI</name>
<dbReference type="PANTHER" id="PTHR21261">
    <property type="entry name" value="BEAT PROTEIN"/>
    <property type="match status" value="1"/>
</dbReference>
<evidence type="ECO:0000313" key="3">
    <source>
        <dbReference type="EMBL" id="GFT17560.1"/>
    </source>
</evidence>
<protein>
    <submittedName>
        <fullName evidence="3">Putative beat protein</fullName>
    </submittedName>
</protein>
<keyword evidence="1" id="KW-1015">Disulfide bond</keyword>
<dbReference type="FunFam" id="2.60.40.10:FF:000437">
    <property type="entry name" value="Beat-IIIc, isoform A"/>
    <property type="match status" value="1"/>
</dbReference>
<dbReference type="InterPro" id="IPR013783">
    <property type="entry name" value="Ig-like_fold"/>
</dbReference>
<dbReference type="PANTHER" id="PTHR21261:SF15">
    <property type="entry name" value="BEATEN PATH IIIA, ISOFORM D-RELATED"/>
    <property type="match status" value="1"/>
</dbReference>
<evidence type="ECO:0000259" key="2">
    <source>
        <dbReference type="PROSITE" id="PS50835"/>
    </source>
</evidence>
<reference evidence="3" key="1">
    <citation type="submission" date="2020-08" db="EMBL/GenBank/DDBJ databases">
        <title>Multicomponent nature underlies the extraordinary mechanical properties of spider dragline silk.</title>
        <authorList>
            <person name="Kono N."/>
            <person name="Nakamura H."/>
            <person name="Mori M."/>
            <person name="Yoshida Y."/>
            <person name="Ohtoshi R."/>
            <person name="Malay A.D."/>
            <person name="Moran D.A.P."/>
            <person name="Tomita M."/>
            <person name="Numata K."/>
            <person name="Arakawa K."/>
        </authorList>
    </citation>
    <scope>NUCLEOTIDE SEQUENCE</scope>
</reference>
<dbReference type="OrthoDB" id="10015491at2759"/>
<feature type="domain" description="Ig-like" evidence="2">
    <location>
        <begin position="1"/>
        <end position="97"/>
    </location>
</feature>
<dbReference type="EMBL" id="BMAW01105027">
    <property type="protein sequence ID" value="GFT17560.1"/>
    <property type="molecule type" value="Genomic_DNA"/>
</dbReference>
<dbReference type="InterPro" id="IPR013162">
    <property type="entry name" value="CD80_C2-set"/>
</dbReference>
<dbReference type="AlphaFoldDB" id="A0A8X6THI6"/>
<dbReference type="Proteomes" id="UP000887013">
    <property type="component" value="Unassembled WGS sequence"/>
</dbReference>
<organism evidence="3 4">
    <name type="scientific">Nephila pilipes</name>
    <name type="common">Giant wood spider</name>
    <name type="synonym">Nephila maculata</name>
    <dbReference type="NCBI Taxonomy" id="299642"/>
    <lineage>
        <taxon>Eukaryota</taxon>
        <taxon>Metazoa</taxon>
        <taxon>Ecdysozoa</taxon>
        <taxon>Arthropoda</taxon>
        <taxon>Chelicerata</taxon>
        <taxon>Arachnida</taxon>
        <taxon>Araneae</taxon>
        <taxon>Araneomorphae</taxon>
        <taxon>Entelegynae</taxon>
        <taxon>Araneoidea</taxon>
        <taxon>Nephilidae</taxon>
        <taxon>Nephila</taxon>
    </lineage>
</organism>
<dbReference type="SUPFAM" id="SSF48726">
    <property type="entry name" value="Immunoglobulin"/>
    <property type="match status" value="2"/>
</dbReference>
<feature type="domain" description="Ig-like" evidence="2">
    <location>
        <begin position="219"/>
        <end position="327"/>
    </location>
</feature>
<gene>
    <name evidence="3" type="ORF">NPIL_300821</name>
</gene>
<evidence type="ECO:0000256" key="1">
    <source>
        <dbReference type="ARBA" id="ARBA00023157"/>
    </source>
</evidence>
<dbReference type="InterPro" id="IPR007110">
    <property type="entry name" value="Ig-like_dom"/>
</dbReference>
<proteinExistence type="predicted"/>
<dbReference type="Pfam" id="PF13895">
    <property type="entry name" value="Ig_2"/>
    <property type="match status" value="1"/>
</dbReference>
<accession>A0A8X6THI6</accession>
<comment type="caution">
    <text evidence="3">The sequence shown here is derived from an EMBL/GenBank/DDBJ whole genome shotgun (WGS) entry which is preliminary data.</text>
</comment>
<feature type="domain" description="Ig-like" evidence="2">
    <location>
        <begin position="115"/>
        <end position="213"/>
    </location>
</feature>
<keyword evidence="4" id="KW-1185">Reference proteome</keyword>
<dbReference type="PROSITE" id="PS50835">
    <property type="entry name" value="IG_LIKE"/>
    <property type="match status" value="3"/>
</dbReference>
<evidence type="ECO:0000313" key="4">
    <source>
        <dbReference type="Proteomes" id="UP000887013"/>
    </source>
</evidence>
<dbReference type="Pfam" id="PF08205">
    <property type="entry name" value="C2-set_2"/>
    <property type="match status" value="1"/>
</dbReference>
<dbReference type="InterPro" id="IPR036179">
    <property type="entry name" value="Ig-like_dom_sf"/>
</dbReference>
<dbReference type="Gene3D" id="2.60.40.10">
    <property type="entry name" value="Immunoglobulins"/>
    <property type="match status" value="3"/>
</dbReference>